<reference evidence="10" key="1">
    <citation type="submission" date="2025-08" db="UniProtKB">
        <authorList>
            <consortium name="RefSeq"/>
        </authorList>
    </citation>
    <scope>IDENTIFICATION</scope>
    <source>
        <tissue evidence="10">Gonads</tissue>
    </source>
</reference>
<keyword evidence="4 7" id="KW-1133">Transmembrane helix</keyword>
<dbReference type="PROSITE" id="PS50216">
    <property type="entry name" value="DHHC"/>
    <property type="match status" value="1"/>
</dbReference>
<keyword evidence="9" id="KW-1185">Reference proteome</keyword>
<evidence type="ECO:0000313" key="9">
    <source>
        <dbReference type="Proteomes" id="UP000504635"/>
    </source>
</evidence>
<evidence type="ECO:0000256" key="1">
    <source>
        <dbReference type="ARBA" id="ARBA00004141"/>
    </source>
</evidence>
<feature type="transmembrane region" description="Helical" evidence="7">
    <location>
        <begin position="71"/>
        <end position="88"/>
    </location>
</feature>
<comment type="catalytic activity">
    <reaction evidence="7">
        <text>L-cysteinyl-[protein] + hexadecanoyl-CoA = S-hexadecanoyl-L-cysteinyl-[protein] + CoA</text>
        <dbReference type="Rhea" id="RHEA:36683"/>
        <dbReference type="Rhea" id="RHEA-COMP:10131"/>
        <dbReference type="Rhea" id="RHEA-COMP:11032"/>
        <dbReference type="ChEBI" id="CHEBI:29950"/>
        <dbReference type="ChEBI" id="CHEBI:57287"/>
        <dbReference type="ChEBI" id="CHEBI:57379"/>
        <dbReference type="ChEBI" id="CHEBI:74151"/>
        <dbReference type="EC" id="2.3.1.225"/>
    </reaction>
</comment>
<comment type="similarity">
    <text evidence="7">Belongs to the DHHC palmitoyltransferase family.</text>
</comment>
<organism evidence="9 10">
    <name type="scientific">Sitophilus oryzae</name>
    <name type="common">Rice weevil</name>
    <name type="synonym">Curculio oryzae</name>
    <dbReference type="NCBI Taxonomy" id="7048"/>
    <lineage>
        <taxon>Eukaryota</taxon>
        <taxon>Metazoa</taxon>
        <taxon>Ecdysozoa</taxon>
        <taxon>Arthropoda</taxon>
        <taxon>Hexapoda</taxon>
        <taxon>Insecta</taxon>
        <taxon>Pterygota</taxon>
        <taxon>Neoptera</taxon>
        <taxon>Endopterygota</taxon>
        <taxon>Coleoptera</taxon>
        <taxon>Polyphaga</taxon>
        <taxon>Cucujiformia</taxon>
        <taxon>Curculionidae</taxon>
        <taxon>Dryophthorinae</taxon>
        <taxon>Sitophilus</taxon>
    </lineage>
</organism>
<name>A0A6J2XUN0_SITOR</name>
<feature type="transmembrane region" description="Helical" evidence="7">
    <location>
        <begin position="283"/>
        <end position="306"/>
    </location>
</feature>
<evidence type="ECO:0000313" key="10">
    <source>
        <dbReference type="RefSeq" id="XP_030754741.1"/>
    </source>
</evidence>
<dbReference type="GO" id="GO:0016020">
    <property type="term" value="C:membrane"/>
    <property type="evidence" value="ECO:0007669"/>
    <property type="project" value="UniProtKB-SubCell"/>
</dbReference>
<keyword evidence="2 7" id="KW-0808">Transferase</keyword>
<dbReference type="InterPro" id="IPR001594">
    <property type="entry name" value="Palmitoyltrfase_DHHC"/>
</dbReference>
<evidence type="ECO:0000256" key="5">
    <source>
        <dbReference type="ARBA" id="ARBA00023136"/>
    </source>
</evidence>
<evidence type="ECO:0000259" key="8">
    <source>
        <dbReference type="Pfam" id="PF01529"/>
    </source>
</evidence>
<dbReference type="Proteomes" id="UP000504635">
    <property type="component" value="Unplaced"/>
</dbReference>
<accession>A0A6J2XUN0</accession>
<evidence type="ECO:0000256" key="3">
    <source>
        <dbReference type="ARBA" id="ARBA00022692"/>
    </source>
</evidence>
<comment type="subcellular location">
    <subcellularLocation>
        <location evidence="1">Membrane</location>
        <topology evidence="1">Multi-pass membrane protein</topology>
    </subcellularLocation>
</comment>
<feature type="transmembrane region" description="Helical" evidence="7">
    <location>
        <begin position="153"/>
        <end position="171"/>
    </location>
</feature>
<dbReference type="KEGG" id="soy:115881420"/>
<gene>
    <name evidence="10" type="primary">LOC115881420</name>
</gene>
<dbReference type="GO" id="GO:0019706">
    <property type="term" value="F:protein-cysteine S-palmitoyltransferase activity"/>
    <property type="evidence" value="ECO:0007669"/>
    <property type="project" value="UniProtKB-EC"/>
</dbReference>
<dbReference type="InParanoid" id="A0A6J2XUN0"/>
<protein>
    <recommendedName>
        <fullName evidence="7">Palmitoyltransferase</fullName>
        <ecNumber evidence="7">2.3.1.225</ecNumber>
    </recommendedName>
</protein>
<dbReference type="AlphaFoldDB" id="A0A6J2XUN0"/>
<evidence type="ECO:0000256" key="4">
    <source>
        <dbReference type="ARBA" id="ARBA00022989"/>
    </source>
</evidence>
<feature type="transmembrane region" description="Helical" evidence="7">
    <location>
        <begin position="124"/>
        <end position="147"/>
    </location>
</feature>
<proteinExistence type="inferred from homology"/>
<evidence type="ECO:0000256" key="6">
    <source>
        <dbReference type="ARBA" id="ARBA00023315"/>
    </source>
</evidence>
<sequence>MDDETLCCCEYYDSFKERNHILACCCNCVDLDEAVDSLIRGKKVSDNNKTGLLNTMQDRLRVPWRGGAKQVAFDSILPVIILPSMLLLGSISLWWTVFSFTTVAIFLSLIFNFLIKTIPNTKFFFVWTVTSMVLLYFIFEFIVIPFLEILVEENILLSALIFGFIICLYTTKIRANELTSLGTEECESSVGKEVGGFYNCRICDNKIPDKDHHCVWFDCCISKHNQCCFIAALFFAIAALLYSSNLTLTSVCHPFEFYKTILLPDDCSDVYYQFELALSFVSAIYSIAIAILLTVILLQQIFLVSIGMSLKEWNKLSIISKLCLGLNTKRIHNRGFLKNWSKIICWNKYQYHPLNREV</sequence>
<keyword evidence="3 7" id="KW-0812">Transmembrane</keyword>
<feature type="transmembrane region" description="Helical" evidence="7">
    <location>
        <begin position="94"/>
        <end position="115"/>
    </location>
</feature>
<dbReference type="PANTHER" id="PTHR12246">
    <property type="entry name" value="PALMITOYLTRANSFERASE ZDHHC16"/>
    <property type="match status" value="1"/>
</dbReference>
<dbReference type="CTD" id="33516"/>
<dbReference type="FunCoup" id="A0A6J2XUN0">
    <property type="interactions" value="613"/>
</dbReference>
<keyword evidence="6 7" id="KW-0012">Acyltransferase</keyword>
<comment type="domain">
    <text evidence="7">The DHHC domain is required for palmitoyltransferase activity.</text>
</comment>
<dbReference type="OrthoDB" id="430659at2759"/>
<feature type="transmembrane region" description="Helical" evidence="7">
    <location>
        <begin position="227"/>
        <end position="244"/>
    </location>
</feature>
<evidence type="ECO:0000256" key="7">
    <source>
        <dbReference type="RuleBase" id="RU079119"/>
    </source>
</evidence>
<feature type="domain" description="Palmitoyltransferase DHHC" evidence="8">
    <location>
        <begin position="199"/>
        <end position="314"/>
    </location>
</feature>
<dbReference type="RefSeq" id="XP_030754741.1">
    <property type="nucleotide sequence ID" value="XM_030898881.1"/>
</dbReference>
<dbReference type="EC" id="2.3.1.225" evidence="7"/>
<keyword evidence="5 7" id="KW-0472">Membrane</keyword>
<dbReference type="GeneID" id="115881420"/>
<dbReference type="InterPro" id="IPR039859">
    <property type="entry name" value="PFA4/ZDH16/20/ERF2-like"/>
</dbReference>
<evidence type="ECO:0000256" key="2">
    <source>
        <dbReference type="ARBA" id="ARBA00022679"/>
    </source>
</evidence>
<dbReference type="Pfam" id="PF01529">
    <property type="entry name" value="DHHC"/>
    <property type="match status" value="1"/>
</dbReference>